<organism evidence="1 2">
    <name type="scientific">Araneus ventricosus</name>
    <name type="common">Orbweaver spider</name>
    <name type="synonym">Epeira ventricosa</name>
    <dbReference type="NCBI Taxonomy" id="182803"/>
    <lineage>
        <taxon>Eukaryota</taxon>
        <taxon>Metazoa</taxon>
        <taxon>Ecdysozoa</taxon>
        <taxon>Arthropoda</taxon>
        <taxon>Chelicerata</taxon>
        <taxon>Arachnida</taxon>
        <taxon>Araneae</taxon>
        <taxon>Araneomorphae</taxon>
        <taxon>Entelegynae</taxon>
        <taxon>Araneoidea</taxon>
        <taxon>Araneidae</taxon>
        <taxon>Araneus</taxon>
    </lineage>
</organism>
<proteinExistence type="predicted"/>
<dbReference type="AlphaFoldDB" id="A0A4Y2K6H9"/>
<dbReference type="EMBL" id="BGPR01113404">
    <property type="protein sequence ID" value="GBM97931.1"/>
    <property type="molecule type" value="Genomic_DNA"/>
</dbReference>
<sequence length="84" mass="9603">MSTAMAVMPFPSVDLIVTVFNWKKIFYSPMEECQQTLSHRHQQFSLFDQSNTDDFWAYQLWSDFLSGIGGHSASISTNLSFEGN</sequence>
<keyword evidence="2" id="KW-1185">Reference proteome</keyword>
<reference evidence="1 2" key="1">
    <citation type="journal article" date="2019" name="Sci. Rep.">
        <title>Orb-weaving spider Araneus ventricosus genome elucidates the spidroin gene catalogue.</title>
        <authorList>
            <person name="Kono N."/>
            <person name="Nakamura H."/>
            <person name="Ohtoshi R."/>
            <person name="Moran D.A.P."/>
            <person name="Shinohara A."/>
            <person name="Yoshida Y."/>
            <person name="Fujiwara M."/>
            <person name="Mori M."/>
            <person name="Tomita M."/>
            <person name="Arakawa K."/>
        </authorList>
    </citation>
    <scope>NUCLEOTIDE SEQUENCE [LARGE SCALE GENOMIC DNA]</scope>
</reference>
<comment type="caution">
    <text evidence="1">The sequence shown here is derived from an EMBL/GenBank/DDBJ whole genome shotgun (WGS) entry which is preliminary data.</text>
</comment>
<protein>
    <submittedName>
        <fullName evidence="1">Uncharacterized protein</fullName>
    </submittedName>
</protein>
<evidence type="ECO:0000313" key="1">
    <source>
        <dbReference type="EMBL" id="GBM97931.1"/>
    </source>
</evidence>
<dbReference type="Proteomes" id="UP000499080">
    <property type="component" value="Unassembled WGS sequence"/>
</dbReference>
<evidence type="ECO:0000313" key="2">
    <source>
        <dbReference type="Proteomes" id="UP000499080"/>
    </source>
</evidence>
<name>A0A4Y2K6H9_ARAVE</name>
<gene>
    <name evidence="1" type="ORF">AVEN_78348_1</name>
</gene>
<accession>A0A4Y2K6H9</accession>